<dbReference type="GO" id="GO:0015171">
    <property type="term" value="F:amino acid transmembrane transporter activity"/>
    <property type="evidence" value="ECO:0007669"/>
    <property type="project" value="TreeGrafter"/>
</dbReference>
<feature type="transmembrane region" description="Helical" evidence="8">
    <location>
        <begin position="256"/>
        <end position="277"/>
    </location>
</feature>
<dbReference type="OrthoDB" id="3900342at2759"/>
<keyword evidence="7 8" id="KW-0472">Membrane</keyword>
<comment type="caution">
    <text evidence="10">The sequence shown here is derived from an EMBL/GenBank/DDBJ whole genome shotgun (WGS) entry which is preliminary data.</text>
</comment>
<keyword evidence="4 8" id="KW-0812">Transmembrane</keyword>
<reference evidence="10" key="2">
    <citation type="submission" date="2021-01" db="EMBL/GenBank/DDBJ databases">
        <authorList>
            <person name="Schikora-Tamarit M.A."/>
        </authorList>
    </citation>
    <scope>NUCLEOTIDE SEQUENCE</scope>
    <source>
        <strain evidence="10">CBS2887</strain>
    </source>
</reference>
<evidence type="ECO:0000256" key="6">
    <source>
        <dbReference type="ARBA" id="ARBA00022989"/>
    </source>
</evidence>
<evidence type="ECO:0000313" key="11">
    <source>
        <dbReference type="Proteomes" id="UP000774326"/>
    </source>
</evidence>
<feature type="transmembrane region" description="Helical" evidence="8">
    <location>
        <begin position="216"/>
        <end position="236"/>
    </location>
</feature>
<dbReference type="PANTHER" id="PTHR43341:SF26">
    <property type="entry name" value="GENERAL AMINO ACID PERMEASE AGP3"/>
    <property type="match status" value="1"/>
</dbReference>
<feature type="transmembrane region" description="Helical" evidence="8">
    <location>
        <begin position="147"/>
        <end position="165"/>
    </location>
</feature>
<dbReference type="PROSITE" id="PS00218">
    <property type="entry name" value="AMINO_ACID_PERMEASE_1"/>
    <property type="match status" value="1"/>
</dbReference>
<name>A0A9P8Q0U2_WICPI</name>
<feature type="transmembrane region" description="Helical" evidence="8">
    <location>
        <begin position="386"/>
        <end position="409"/>
    </location>
</feature>
<accession>A0A9P8Q0U2</accession>
<feature type="transmembrane region" description="Helical" evidence="8">
    <location>
        <begin position="429"/>
        <end position="448"/>
    </location>
</feature>
<dbReference type="AlphaFoldDB" id="A0A9P8Q0U2"/>
<dbReference type="InterPro" id="IPR004841">
    <property type="entry name" value="AA-permease/SLC12A_dom"/>
</dbReference>
<evidence type="ECO:0000256" key="2">
    <source>
        <dbReference type="ARBA" id="ARBA00006983"/>
    </source>
</evidence>
<feature type="transmembrane region" description="Helical" evidence="8">
    <location>
        <begin position="64"/>
        <end position="85"/>
    </location>
</feature>
<evidence type="ECO:0000256" key="3">
    <source>
        <dbReference type="ARBA" id="ARBA00022448"/>
    </source>
</evidence>
<evidence type="ECO:0000256" key="4">
    <source>
        <dbReference type="ARBA" id="ARBA00022692"/>
    </source>
</evidence>
<evidence type="ECO:0000313" key="10">
    <source>
        <dbReference type="EMBL" id="KAH3681145.1"/>
    </source>
</evidence>
<dbReference type="EMBL" id="JAEUBG010004560">
    <property type="protein sequence ID" value="KAH3681145.1"/>
    <property type="molecule type" value="Genomic_DNA"/>
</dbReference>
<proteinExistence type="inferred from homology"/>
<feature type="transmembrane region" description="Helical" evidence="8">
    <location>
        <begin position="357"/>
        <end position="374"/>
    </location>
</feature>
<dbReference type="FunFam" id="1.20.1740.10:FF:000001">
    <property type="entry name" value="Amino acid permease"/>
    <property type="match status" value="1"/>
</dbReference>
<feature type="transmembrane region" description="Helical" evidence="8">
    <location>
        <begin position="106"/>
        <end position="127"/>
    </location>
</feature>
<dbReference type="Gene3D" id="1.20.1740.10">
    <property type="entry name" value="Amino acid/polyamine transporter I"/>
    <property type="match status" value="1"/>
</dbReference>
<reference evidence="10" key="1">
    <citation type="journal article" date="2021" name="Open Biol.">
        <title>Shared evolutionary footprints suggest mitochondrial oxidative damage underlies multiple complex I losses in fungi.</title>
        <authorList>
            <person name="Schikora-Tamarit M.A."/>
            <person name="Marcet-Houben M."/>
            <person name="Nosek J."/>
            <person name="Gabaldon T."/>
        </authorList>
    </citation>
    <scope>NUCLEOTIDE SEQUENCE</scope>
    <source>
        <strain evidence="10">CBS2887</strain>
    </source>
</reference>
<comment type="subcellular location">
    <subcellularLocation>
        <location evidence="1">Membrane</location>
        <topology evidence="1">Multi-pass membrane protein</topology>
    </subcellularLocation>
</comment>
<feature type="transmembrane region" description="Helical" evidence="8">
    <location>
        <begin position="37"/>
        <end position="58"/>
    </location>
</feature>
<evidence type="ECO:0000256" key="1">
    <source>
        <dbReference type="ARBA" id="ARBA00004141"/>
    </source>
</evidence>
<organism evidence="10 11">
    <name type="scientific">Wickerhamomyces pijperi</name>
    <name type="common">Yeast</name>
    <name type="synonym">Pichia pijperi</name>
    <dbReference type="NCBI Taxonomy" id="599730"/>
    <lineage>
        <taxon>Eukaryota</taxon>
        <taxon>Fungi</taxon>
        <taxon>Dikarya</taxon>
        <taxon>Ascomycota</taxon>
        <taxon>Saccharomycotina</taxon>
        <taxon>Saccharomycetes</taxon>
        <taxon>Phaffomycetales</taxon>
        <taxon>Wickerhamomycetaceae</taxon>
        <taxon>Wickerhamomyces</taxon>
    </lineage>
</organism>
<keyword evidence="3" id="KW-0813">Transport</keyword>
<protein>
    <recommendedName>
        <fullName evidence="9">Amino acid permease/ SLC12A domain-containing protein</fullName>
    </recommendedName>
</protein>
<feature type="transmembrane region" description="Helical" evidence="8">
    <location>
        <begin position="460"/>
        <end position="481"/>
    </location>
</feature>
<evidence type="ECO:0000256" key="8">
    <source>
        <dbReference type="SAM" id="Phobius"/>
    </source>
</evidence>
<evidence type="ECO:0000256" key="7">
    <source>
        <dbReference type="ARBA" id="ARBA00023136"/>
    </source>
</evidence>
<dbReference type="PANTHER" id="PTHR43341">
    <property type="entry name" value="AMINO ACID PERMEASE"/>
    <property type="match status" value="1"/>
</dbReference>
<dbReference type="Pfam" id="PF00324">
    <property type="entry name" value="AA_permease"/>
    <property type="match status" value="1"/>
</dbReference>
<evidence type="ECO:0000256" key="5">
    <source>
        <dbReference type="ARBA" id="ARBA00022970"/>
    </source>
</evidence>
<sequence>MNSIKESSDLESISAVINQNSYDQETGVRRGLKTRHISLIAISGIIGPGILIGAGITLKTGGPLSLLLSVIVIALVALSVMNSLGEMLAIYPNGGGFISIVKKFHSMPLAAVIGYSYLIVWFCVLANEYNTLSSIFNLWDPQGKVPSYGYILLFWVGFQAFQMIGVEAFGEAEYWLAWVKILGLLAYYVFSVVYISGGIKGRPAIGFHYWKESATIGGFGGFLKNLVFMSTFFSGIESISATSNETKNPSVAIPKAIRLTIIRIVFIYFFVALFYGVTVSPLDPRLTSSSKSLKAPIAIAIQNAGWNQGIQLVNAFILVTCLSAVNSSIYIGSRTLLNLSHEGLAPAFVQLKTESGVPWVSVTIVNLLGLISIMNVKTGAQDAFSYIVNISGVSVFIVWGIISFINLRIRKAWAMQGFPLEQLPYRSKFFPWATYFGLFFNVLFLLIQGWDVFKPFDVKTFVDCYVLIPFSGVLYVVIGLLKGFRLAKLQSIDLQDGMREDLEKVVVVDSNEKGQRSTGQSWWTYVI</sequence>
<feature type="transmembrane region" description="Helical" evidence="8">
    <location>
        <begin position="177"/>
        <end position="196"/>
    </location>
</feature>
<dbReference type="InterPro" id="IPR050524">
    <property type="entry name" value="APC_YAT"/>
</dbReference>
<comment type="similarity">
    <text evidence="2">Belongs to the amino acid-polyamine-organocation (APC) superfamily. YAT (TC 2.A.3.10) family.</text>
</comment>
<keyword evidence="5" id="KW-0029">Amino-acid transport</keyword>
<feature type="transmembrane region" description="Helical" evidence="8">
    <location>
        <begin position="315"/>
        <end position="337"/>
    </location>
</feature>
<dbReference type="PIRSF" id="PIRSF006060">
    <property type="entry name" value="AA_transporter"/>
    <property type="match status" value="1"/>
</dbReference>
<dbReference type="GO" id="GO:0016020">
    <property type="term" value="C:membrane"/>
    <property type="evidence" value="ECO:0007669"/>
    <property type="project" value="UniProtKB-SubCell"/>
</dbReference>
<dbReference type="InterPro" id="IPR004840">
    <property type="entry name" value="Amino_acid_permease_CS"/>
</dbReference>
<dbReference type="Proteomes" id="UP000774326">
    <property type="component" value="Unassembled WGS sequence"/>
</dbReference>
<feature type="domain" description="Amino acid permease/ SLC12A" evidence="9">
    <location>
        <begin position="36"/>
        <end position="488"/>
    </location>
</feature>
<keyword evidence="6 8" id="KW-1133">Transmembrane helix</keyword>
<keyword evidence="11" id="KW-1185">Reference proteome</keyword>
<evidence type="ECO:0000259" key="9">
    <source>
        <dbReference type="Pfam" id="PF00324"/>
    </source>
</evidence>
<gene>
    <name evidence="10" type="ORF">WICPIJ_007893</name>
</gene>